<evidence type="ECO:0000259" key="1">
    <source>
        <dbReference type="SMART" id="SM00849"/>
    </source>
</evidence>
<dbReference type="Gene3D" id="3.60.15.10">
    <property type="entry name" value="Ribonuclease Z/Hydroxyacylglutathione hydrolase-like"/>
    <property type="match status" value="1"/>
</dbReference>
<gene>
    <name evidence="2" type="primary">vicX</name>
    <name evidence="2" type="ORF">NCTC12278_00668</name>
</gene>
<dbReference type="InterPro" id="IPR058121">
    <property type="entry name" value="WalJ/YycJ"/>
</dbReference>
<reference evidence="2 3" key="1">
    <citation type="submission" date="2018-06" db="EMBL/GenBank/DDBJ databases">
        <authorList>
            <consortium name="Pathogen Informatics"/>
            <person name="Doyle S."/>
        </authorList>
    </citation>
    <scope>NUCLEOTIDE SEQUENCE [LARGE SCALE GENOMIC DNA]</scope>
    <source>
        <strain evidence="2 3">NCTC12278</strain>
    </source>
</reference>
<dbReference type="SUPFAM" id="SSF56281">
    <property type="entry name" value="Metallo-hydrolase/oxidoreductase"/>
    <property type="match status" value="1"/>
</dbReference>
<proteinExistence type="predicted"/>
<dbReference type="PANTHER" id="PTHR47619:SF1">
    <property type="entry name" value="EXODEOXYRIBONUCLEASE WALJ"/>
    <property type="match status" value="1"/>
</dbReference>
<dbReference type="STRING" id="1123303.GCA_000372425_00201"/>
<organism evidence="2 3">
    <name type="scientific">Streptococcus ferus</name>
    <dbReference type="NCBI Taxonomy" id="1345"/>
    <lineage>
        <taxon>Bacteria</taxon>
        <taxon>Bacillati</taxon>
        <taxon>Bacillota</taxon>
        <taxon>Bacilli</taxon>
        <taxon>Lactobacillales</taxon>
        <taxon>Streptococcaceae</taxon>
        <taxon>Streptococcus</taxon>
    </lineage>
</organism>
<dbReference type="InterPro" id="IPR036866">
    <property type="entry name" value="RibonucZ/Hydroxyglut_hydro"/>
</dbReference>
<protein>
    <submittedName>
        <fullName evidence="2">Zinc-dependent hydrolase</fullName>
    </submittedName>
</protein>
<keyword evidence="3" id="KW-1185">Reference proteome</keyword>
<dbReference type="InterPro" id="IPR001279">
    <property type="entry name" value="Metallo-B-lactamas"/>
</dbReference>
<dbReference type="PANTHER" id="PTHR47619">
    <property type="entry name" value="METALLO-HYDROLASE YYCJ-RELATED"/>
    <property type="match status" value="1"/>
</dbReference>
<evidence type="ECO:0000313" key="2">
    <source>
        <dbReference type="EMBL" id="SQF39982.1"/>
    </source>
</evidence>
<dbReference type="AlphaFoldDB" id="A0A2X3XZS8"/>
<dbReference type="SMART" id="SM00849">
    <property type="entry name" value="Lactamase_B"/>
    <property type="match status" value="1"/>
</dbReference>
<sequence length="267" mass="29909">MTEAAFKYSILASGSSGNAFYLESPQKKLLIDAGLSGKKITELMAEIDRHPQDLDAILVTHEHKDHIHGVGVLARKYQLDIYANEKTWQAMDGMLGKIDSHQKHLFELGKTKIFGDLDIESFGVSHDAAAPQFYRFMKDGKSFVMLTDTGYVSDRMAGIVENADAYLIESNHDIEILRSGAYPWSLKQRILSDQGHLSNEDGAETMIRTLGHKTKRIYLGHLSKENNIKELAHMTMENALKQADLAVDHDFKVYDTAPDEATPLTDI</sequence>
<dbReference type="OrthoDB" id="9781189at2"/>
<dbReference type="InterPro" id="IPR052533">
    <property type="entry name" value="WalJ/YycJ-like"/>
</dbReference>
<dbReference type="Pfam" id="PF12706">
    <property type="entry name" value="Lactamase_B_2"/>
    <property type="match status" value="1"/>
</dbReference>
<name>A0A2X3XZS8_9STRE</name>
<dbReference type="GO" id="GO:0016787">
    <property type="term" value="F:hydrolase activity"/>
    <property type="evidence" value="ECO:0007669"/>
    <property type="project" value="UniProtKB-KW"/>
</dbReference>
<evidence type="ECO:0000313" key="3">
    <source>
        <dbReference type="Proteomes" id="UP000249495"/>
    </source>
</evidence>
<dbReference type="KEGG" id="sfer:NCTC12278_00668"/>
<dbReference type="CDD" id="cd07733">
    <property type="entry name" value="YycJ-like_MBL-fold"/>
    <property type="match status" value="1"/>
</dbReference>
<dbReference type="EMBL" id="LS483343">
    <property type="protein sequence ID" value="SQF39982.1"/>
    <property type="molecule type" value="Genomic_DNA"/>
</dbReference>
<dbReference type="RefSeq" id="WP_018029530.1">
    <property type="nucleotide sequence ID" value="NZ_LS483343.1"/>
</dbReference>
<accession>A0A2X3XZS8</accession>
<keyword evidence="2" id="KW-0378">Hydrolase</keyword>
<dbReference type="Proteomes" id="UP000249495">
    <property type="component" value="Chromosome 1"/>
</dbReference>
<feature type="domain" description="Metallo-beta-lactamase" evidence="1">
    <location>
        <begin position="16"/>
        <end position="221"/>
    </location>
</feature>